<evidence type="ECO:0008006" key="3">
    <source>
        <dbReference type="Google" id="ProtNLM"/>
    </source>
</evidence>
<evidence type="ECO:0000313" key="2">
    <source>
        <dbReference type="Proteomes" id="UP000748752"/>
    </source>
</evidence>
<evidence type="ECO:0000313" key="1">
    <source>
        <dbReference type="EMBL" id="MBK1629442.1"/>
    </source>
</evidence>
<dbReference type="InterPro" id="IPR029058">
    <property type="entry name" value="AB_hydrolase_fold"/>
</dbReference>
<dbReference type="PANTHER" id="PTHR35602:SF3">
    <property type="entry name" value="ESTERASE YQIA"/>
    <property type="match status" value="1"/>
</dbReference>
<dbReference type="PANTHER" id="PTHR35602">
    <property type="entry name" value="ESTERASE YQIA-RELATED"/>
    <property type="match status" value="1"/>
</dbReference>
<comment type="caution">
    <text evidence="1">The sequence shown here is derived from an EMBL/GenBank/DDBJ whole genome shotgun (WGS) entry which is preliminary data.</text>
</comment>
<dbReference type="InterPro" id="IPR008886">
    <property type="entry name" value="UPF0227/Esterase_YqiA"/>
</dbReference>
<dbReference type="Proteomes" id="UP000748752">
    <property type="component" value="Unassembled WGS sequence"/>
</dbReference>
<name>A0ABS1CCA2_9GAMM</name>
<dbReference type="Gene3D" id="3.40.50.1820">
    <property type="entry name" value="alpha/beta hydrolase"/>
    <property type="match status" value="1"/>
</dbReference>
<protein>
    <recommendedName>
        <fullName evidence="3">Esterase</fullName>
    </recommendedName>
</protein>
<accession>A0ABS1CCA2</accession>
<organism evidence="1 2">
    <name type="scientific">Thiohalocapsa halophila</name>
    <dbReference type="NCBI Taxonomy" id="69359"/>
    <lineage>
        <taxon>Bacteria</taxon>
        <taxon>Pseudomonadati</taxon>
        <taxon>Pseudomonadota</taxon>
        <taxon>Gammaproteobacteria</taxon>
        <taxon>Chromatiales</taxon>
        <taxon>Chromatiaceae</taxon>
        <taxon>Thiohalocapsa</taxon>
    </lineage>
</organism>
<sequence>MLIYLHGLNSSGNSDKANRLRDALDPLPVLAPDYAPHRPHEAAAQLTAVLEQVVADHGPPVLVGSSMGGFYGRWLITRLPCAHLFMINPALRPWAQLRGHLGEQVTATGERYRLTRELADQTRDYAPARPCANLSAPTTLLLDLDDEIIDTRAAAALYRGCARVLAFPGGDHGFQHLDEVLDVIRDALTPEALA</sequence>
<dbReference type="EMBL" id="NRRV01000002">
    <property type="protein sequence ID" value="MBK1629442.1"/>
    <property type="molecule type" value="Genomic_DNA"/>
</dbReference>
<dbReference type="SUPFAM" id="SSF53474">
    <property type="entry name" value="alpha/beta-Hydrolases"/>
    <property type="match status" value="1"/>
</dbReference>
<dbReference type="RefSeq" id="WP_200233383.1">
    <property type="nucleotide sequence ID" value="NZ_NRRV01000002.1"/>
</dbReference>
<proteinExistence type="predicted"/>
<dbReference type="Pfam" id="PF05728">
    <property type="entry name" value="UPF0227"/>
    <property type="match status" value="1"/>
</dbReference>
<gene>
    <name evidence="1" type="ORF">CKO31_01555</name>
</gene>
<keyword evidence="2" id="KW-1185">Reference proteome</keyword>
<reference evidence="1 2" key="1">
    <citation type="journal article" date="2020" name="Microorganisms">
        <title>Osmotic Adaptation and Compatible Solute Biosynthesis of Phototrophic Bacteria as Revealed from Genome Analyses.</title>
        <authorList>
            <person name="Imhoff J.F."/>
            <person name="Rahn T."/>
            <person name="Kunzel S."/>
            <person name="Keller A."/>
            <person name="Neulinger S.C."/>
        </authorList>
    </citation>
    <scope>NUCLEOTIDE SEQUENCE [LARGE SCALE GENOMIC DNA]</scope>
    <source>
        <strain evidence="1 2">DSM 6210</strain>
    </source>
</reference>